<keyword evidence="3" id="KW-1003">Cell membrane</keyword>
<dbReference type="InterPro" id="IPR017871">
    <property type="entry name" value="ABC_transporter-like_CS"/>
</dbReference>
<accession>A0A8A7K4I4</accession>
<keyword evidence="8" id="KW-1278">Translocase</keyword>
<keyword evidence="5" id="KW-0677">Repeat</keyword>
<evidence type="ECO:0000256" key="7">
    <source>
        <dbReference type="ARBA" id="ARBA00022840"/>
    </source>
</evidence>
<dbReference type="SMART" id="SM00382">
    <property type="entry name" value="AAA"/>
    <property type="match status" value="2"/>
</dbReference>
<dbReference type="GO" id="GO:0016887">
    <property type="term" value="F:ATP hydrolysis activity"/>
    <property type="evidence" value="ECO:0007669"/>
    <property type="project" value="InterPro"/>
</dbReference>
<dbReference type="KEGG" id="ifn:GM661_00920"/>
<dbReference type="RefSeq" id="WP_230868348.1">
    <property type="nucleotide sequence ID" value="NZ_CP046640.1"/>
</dbReference>
<dbReference type="GO" id="GO:0005886">
    <property type="term" value="C:plasma membrane"/>
    <property type="evidence" value="ECO:0007669"/>
    <property type="project" value="UniProtKB-SubCell"/>
</dbReference>
<dbReference type="CDD" id="cd03215">
    <property type="entry name" value="ABC_Carb_Monos_II"/>
    <property type="match status" value="1"/>
</dbReference>
<dbReference type="CDD" id="cd03216">
    <property type="entry name" value="ABC_Carb_Monos_I"/>
    <property type="match status" value="1"/>
</dbReference>
<evidence type="ECO:0000256" key="8">
    <source>
        <dbReference type="ARBA" id="ARBA00022967"/>
    </source>
</evidence>
<name>A0A8A7K4I4_9FIRM</name>
<evidence type="ECO:0000256" key="9">
    <source>
        <dbReference type="ARBA" id="ARBA00023136"/>
    </source>
</evidence>
<dbReference type="PROSITE" id="PS50893">
    <property type="entry name" value="ABC_TRANSPORTER_2"/>
    <property type="match status" value="2"/>
</dbReference>
<evidence type="ECO:0000256" key="3">
    <source>
        <dbReference type="ARBA" id="ARBA00022475"/>
    </source>
</evidence>
<dbReference type="AlphaFoldDB" id="A0A8A7K4I4"/>
<dbReference type="InterPro" id="IPR003593">
    <property type="entry name" value="AAA+_ATPase"/>
</dbReference>
<evidence type="ECO:0000313" key="12">
    <source>
        <dbReference type="Proteomes" id="UP000665020"/>
    </source>
</evidence>
<dbReference type="GO" id="GO:0005524">
    <property type="term" value="F:ATP binding"/>
    <property type="evidence" value="ECO:0007669"/>
    <property type="project" value="UniProtKB-KW"/>
</dbReference>
<dbReference type="PROSITE" id="PS00211">
    <property type="entry name" value="ABC_TRANSPORTER_1"/>
    <property type="match status" value="1"/>
</dbReference>
<dbReference type="FunFam" id="3.40.50.300:FF:000127">
    <property type="entry name" value="Ribose import ATP-binding protein RbsA"/>
    <property type="match status" value="1"/>
</dbReference>
<evidence type="ECO:0000259" key="10">
    <source>
        <dbReference type="PROSITE" id="PS50893"/>
    </source>
</evidence>
<organism evidence="11 12">
    <name type="scientific">Iocasia fonsfrigidae</name>
    <dbReference type="NCBI Taxonomy" id="2682810"/>
    <lineage>
        <taxon>Bacteria</taxon>
        <taxon>Bacillati</taxon>
        <taxon>Bacillota</taxon>
        <taxon>Clostridia</taxon>
        <taxon>Halanaerobiales</taxon>
        <taxon>Halanaerobiaceae</taxon>
        <taxon>Iocasia</taxon>
    </lineage>
</organism>
<dbReference type="PANTHER" id="PTHR43790">
    <property type="entry name" value="CARBOHYDRATE TRANSPORT ATP-BINDING PROTEIN MG119-RELATED"/>
    <property type="match status" value="1"/>
</dbReference>
<keyword evidence="12" id="KW-1185">Reference proteome</keyword>
<sequence>MSKLLEMKNISKTFPGVKALDNVQFDLQKGEVHVLLGENGAGKSTLIKILSGAHTKDNGEIFIEGKEATIEKPADAFAYGVSIIYQEFNLNPYMSIYENLFLGREYTSKYRFINKQKAIKKTKEISKVVGLNAKPTTLVEELTVAEKQLVEIAKALIFEAKMIVFDEPTATLTETEIELLFKIIRDLKANGMGIVYISHRMNELKEIGDRCTILRDGQYVDTVELDQVSKNELVSKMVGRKIDENNKKKDSHSCDEVVLRVVNLCYKDKVNNASFELRKGEILGIAGLVGAGRTELAKTIIGEFAKEKGETIVKDRVVELSSPSVAIKNDIVYLSEDRKDEGLFLEHSVKRNITISSLDKIRAKFCLHNSKEKNICQSLIEKMNIKTPSQETKVVTLSGGNQQKIVIAKGLCQQSSIYIFDEPTRGIDVGAKEEIYNIMTKLVKDGASIIMISSDMPEIMKMSDRIMVMYHGQIANIFDNTSDLSQEQILSSAIGG</sequence>
<dbReference type="EMBL" id="CP046640">
    <property type="protein sequence ID" value="QTL96633.1"/>
    <property type="molecule type" value="Genomic_DNA"/>
</dbReference>
<evidence type="ECO:0000313" key="11">
    <source>
        <dbReference type="EMBL" id="QTL96633.1"/>
    </source>
</evidence>
<dbReference type="InterPro" id="IPR050107">
    <property type="entry name" value="ABC_carbohydrate_import_ATPase"/>
</dbReference>
<dbReference type="Gene3D" id="3.40.50.300">
    <property type="entry name" value="P-loop containing nucleotide triphosphate hydrolases"/>
    <property type="match status" value="2"/>
</dbReference>
<dbReference type="PANTHER" id="PTHR43790:SF3">
    <property type="entry name" value="D-ALLOSE IMPORT ATP-BINDING PROTEIN ALSA-RELATED"/>
    <property type="match status" value="1"/>
</dbReference>
<keyword evidence="4" id="KW-0762">Sugar transport</keyword>
<feature type="domain" description="ABC transporter" evidence="10">
    <location>
        <begin position="252"/>
        <end position="496"/>
    </location>
</feature>
<dbReference type="Proteomes" id="UP000665020">
    <property type="component" value="Chromosome"/>
</dbReference>
<feature type="domain" description="ABC transporter" evidence="10">
    <location>
        <begin position="5"/>
        <end position="241"/>
    </location>
</feature>
<dbReference type="SUPFAM" id="SSF52540">
    <property type="entry name" value="P-loop containing nucleoside triphosphate hydrolases"/>
    <property type="match status" value="2"/>
</dbReference>
<dbReference type="InterPro" id="IPR003439">
    <property type="entry name" value="ABC_transporter-like_ATP-bd"/>
</dbReference>
<proteinExistence type="predicted"/>
<dbReference type="InterPro" id="IPR027417">
    <property type="entry name" value="P-loop_NTPase"/>
</dbReference>
<gene>
    <name evidence="11" type="ORF">GM661_00920</name>
</gene>
<protein>
    <submittedName>
        <fullName evidence="11">ATP-binding cassette domain-containing protein</fullName>
    </submittedName>
</protein>
<reference evidence="11" key="1">
    <citation type="submission" date="2019-12" db="EMBL/GenBank/DDBJ databases">
        <authorList>
            <person name="zhang j."/>
            <person name="sun C.M."/>
        </authorList>
    </citation>
    <scope>NUCLEOTIDE SEQUENCE</scope>
    <source>
        <strain evidence="11">NS-1</strain>
    </source>
</reference>
<evidence type="ECO:0000256" key="1">
    <source>
        <dbReference type="ARBA" id="ARBA00004202"/>
    </source>
</evidence>
<evidence type="ECO:0000256" key="6">
    <source>
        <dbReference type="ARBA" id="ARBA00022741"/>
    </source>
</evidence>
<evidence type="ECO:0000256" key="5">
    <source>
        <dbReference type="ARBA" id="ARBA00022737"/>
    </source>
</evidence>
<keyword evidence="9" id="KW-0472">Membrane</keyword>
<keyword evidence="6" id="KW-0547">Nucleotide-binding</keyword>
<evidence type="ECO:0000256" key="4">
    <source>
        <dbReference type="ARBA" id="ARBA00022597"/>
    </source>
</evidence>
<comment type="subcellular location">
    <subcellularLocation>
        <location evidence="1">Cell membrane</location>
        <topology evidence="1">Peripheral membrane protein</topology>
    </subcellularLocation>
</comment>
<keyword evidence="2" id="KW-0813">Transport</keyword>
<keyword evidence="7 11" id="KW-0067">ATP-binding</keyword>
<dbReference type="Pfam" id="PF00005">
    <property type="entry name" value="ABC_tran"/>
    <property type="match status" value="2"/>
</dbReference>
<evidence type="ECO:0000256" key="2">
    <source>
        <dbReference type="ARBA" id="ARBA00022448"/>
    </source>
</evidence>